<dbReference type="AlphaFoldDB" id="A0A6T1LMD6"/>
<dbReference type="InterPro" id="IPR014867">
    <property type="entry name" value="Spore_coat_CotH_CotH2/3/7"/>
</dbReference>
<dbReference type="EMBL" id="HBNR01078410">
    <property type="protein sequence ID" value="CAE4654997.1"/>
    <property type="molecule type" value="Transcribed_RNA"/>
</dbReference>
<reference evidence="2" key="1">
    <citation type="submission" date="2021-01" db="EMBL/GenBank/DDBJ databases">
        <authorList>
            <person name="Corre E."/>
            <person name="Pelletier E."/>
            <person name="Niang G."/>
            <person name="Scheremetjew M."/>
            <person name="Finn R."/>
            <person name="Kale V."/>
            <person name="Holt S."/>
            <person name="Cochrane G."/>
            <person name="Meng A."/>
            <person name="Brown T."/>
            <person name="Cohen L."/>
        </authorList>
    </citation>
    <scope>NUCLEOTIDE SEQUENCE</scope>
    <source>
        <strain evidence="2">CCMP3105</strain>
    </source>
</reference>
<dbReference type="EMBL" id="HBNR01078412">
    <property type="protein sequence ID" value="CAE4654998.1"/>
    <property type="molecule type" value="Transcribed_RNA"/>
</dbReference>
<dbReference type="Pfam" id="PF08757">
    <property type="entry name" value="CotH"/>
    <property type="match status" value="1"/>
</dbReference>
<gene>
    <name evidence="1" type="ORF">AMON00008_LOCUS55880</name>
    <name evidence="2" type="ORF">AMON00008_LOCUS55881</name>
</gene>
<evidence type="ECO:0000313" key="2">
    <source>
        <dbReference type="EMBL" id="CAE4654998.1"/>
    </source>
</evidence>
<proteinExistence type="predicted"/>
<evidence type="ECO:0000313" key="1">
    <source>
        <dbReference type="EMBL" id="CAE4654997.1"/>
    </source>
</evidence>
<accession>A0A6T1LMD6</accession>
<protein>
    <submittedName>
        <fullName evidence="2">Uncharacterized protein</fullName>
    </submittedName>
</protein>
<sequence>MAPPAPSGSQTPLLQDEACASYEGGWGISWRAAGRTALLSLCGLGLVAASWGPSLELLRRRAAAFPPASRPQSTAAELVEPCPAEVSAEGQLPWLHIVGGPKPVSRSRHWTPRVCVPKYEGPNCSNTTQWHGKVTLCLAGQAIADVHMATRGHVSEMFPKHQYELTLPRPMGLLGMAPSKKWVVASSYIDTTFQRNPLAFDLYRLLGGWAPSTRFINLRWHGLDFGLYYVGEQPEVSESRIHLPPAKPNSPEESGFLLTADWKKAGVVAVKTANTSTFFNVVHPRAAQVSPGQRSFLQRFLDEVDRRALARSTPPGRGGLEEVLDFPSFARYYIVQELAKDVDGYAFSNFMSLAGGKLSHASPWDFDLAFDFDCTPAYFTSVLTGNVSFGVVGWNVENGRTMGYWTGDDGWGTRVMDFGVNKRQLFLNIWQHAGFAAVFVSSWKAARQGPLADAALRSLVRQRGEVLEASARRDLEIWRSTPRCAFWPCCHPEDSQDFRLATQHLEGYLLGRAQWIDDHVDGLLAK</sequence>
<organism evidence="2">
    <name type="scientific">Alexandrium monilatum</name>
    <dbReference type="NCBI Taxonomy" id="311494"/>
    <lineage>
        <taxon>Eukaryota</taxon>
        <taxon>Sar</taxon>
        <taxon>Alveolata</taxon>
        <taxon>Dinophyceae</taxon>
        <taxon>Gonyaulacales</taxon>
        <taxon>Pyrocystaceae</taxon>
        <taxon>Alexandrium</taxon>
    </lineage>
</organism>
<name>A0A6T1LMD6_9DINO</name>